<keyword evidence="1" id="KW-0175">Coiled coil</keyword>
<reference evidence="3 5" key="2">
    <citation type="submission" date="2023-09" db="EMBL/GenBank/DDBJ databases">
        <title>Complete-Gapless Cercospora beticola genome.</title>
        <authorList>
            <person name="Wyatt N.A."/>
            <person name="Spanner R.E."/>
            <person name="Bolton M.D."/>
        </authorList>
    </citation>
    <scope>NUCLEOTIDE SEQUENCE [LARGE SCALE GENOMIC DNA]</scope>
    <source>
        <strain evidence="3">Cb09-40</strain>
    </source>
</reference>
<dbReference type="EMBL" id="LKMD01000106">
    <property type="protein sequence ID" value="PIA92061.1"/>
    <property type="molecule type" value="Genomic_DNA"/>
</dbReference>
<evidence type="ECO:0000313" key="4">
    <source>
        <dbReference type="Proteomes" id="UP000230605"/>
    </source>
</evidence>
<evidence type="ECO:0000256" key="1">
    <source>
        <dbReference type="SAM" id="Coils"/>
    </source>
</evidence>
<evidence type="ECO:0000313" key="5">
    <source>
        <dbReference type="Proteomes" id="UP001302367"/>
    </source>
</evidence>
<name>A0A2G5HHN1_CERBT</name>
<gene>
    <name evidence="2" type="ORF">CB0940_09229</name>
    <name evidence="3" type="ORF">RHO25_011124</name>
</gene>
<feature type="coiled-coil region" evidence="1">
    <location>
        <begin position="230"/>
        <end position="261"/>
    </location>
</feature>
<evidence type="ECO:0000313" key="2">
    <source>
        <dbReference type="EMBL" id="PIA92061.1"/>
    </source>
</evidence>
<protein>
    <submittedName>
        <fullName evidence="2">Uncharacterized protein</fullName>
    </submittedName>
</protein>
<dbReference type="AlphaFoldDB" id="A0A2G5HHN1"/>
<organism evidence="2 4">
    <name type="scientific">Cercospora beticola</name>
    <name type="common">Sugarbeet leaf spot fungus</name>
    <dbReference type="NCBI Taxonomy" id="122368"/>
    <lineage>
        <taxon>Eukaryota</taxon>
        <taxon>Fungi</taxon>
        <taxon>Dikarya</taxon>
        <taxon>Ascomycota</taxon>
        <taxon>Pezizomycotina</taxon>
        <taxon>Dothideomycetes</taxon>
        <taxon>Dothideomycetidae</taxon>
        <taxon>Mycosphaerellales</taxon>
        <taxon>Mycosphaerellaceae</taxon>
        <taxon>Cercospora</taxon>
    </lineage>
</organism>
<dbReference type="OrthoDB" id="3640679at2759"/>
<proteinExistence type="predicted"/>
<dbReference type="Proteomes" id="UP001302367">
    <property type="component" value="Chromosome 7"/>
</dbReference>
<dbReference type="EMBL" id="CP134190">
    <property type="protein sequence ID" value="WPB06467.1"/>
    <property type="molecule type" value="Genomic_DNA"/>
</dbReference>
<keyword evidence="5" id="KW-1185">Reference proteome</keyword>
<accession>A0A2G5HHN1</accession>
<reference evidence="2 4" key="1">
    <citation type="submission" date="2015-10" db="EMBL/GenBank/DDBJ databases">
        <title>The cercosporin biosynthetic gene cluster was horizontally transferred to several fungal lineages and shown to be expanded in Cercospora beticola based on microsynteny with recipient genomes.</title>
        <authorList>
            <person name="De Jonge R."/>
            <person name="Ebert M.K."/>
            <person name="Suttle J.C."/>
            <person name="Jurick Ii W.M."/>
            <person name="Secor G.A."/>
            <person name="Thomma B.P."/>
            <person name="Van De Peer Y."/>
            <person name="Bolton M.D."/>
        </authorList>
    </citation>
    <scope>NUCLEOTIDE SEQUENCE [LARGE SCALE GENOMIC DNA]</scope>
    <source>
        <strain evidence="2 4">09-40</strain>
    </source>
</reference>
<sequence length="335" mass="38096">MAASIVALAETGSNTRGDVSKGGICLFRIQRVNKTFRDTIQGSTKLKQLIYLAPRDNAKLKDEADLEEGRLALHKPLTAFLWGINFRTKKELLDLDAHKDAEEGVEALVTVLRDSICSGRSTTPYKKIFGKCPKKWRRAQASWRKIKVCNARVPVPVRVVVQGEETWPDHALPMGDIVWDLDEEATLEHVFDLLSEFLKAVEDLRHGKDLHERSRAKKLLQFDERTSSDRHQLESQLAIELKALEDALDREKSTRDDEVARLDAELRDMELKAFGIKASSSREALESQLTIERSYLGREVDEQGFDQGDEITETIRMRLQAVETRRAQRTASESK</sequence>
<dbReference type="Proteomes" id="UP000230605">
    <property type="component" value="Chromosome 7"/>
</dbReference>
<evidence type="ECO:0000313" key="3">
    <source>
        <dbReference type="EMBL" id="WPB06467.1"/>
    </source>
</evidence>